<keyword evidence="2" id="KW-0119">Carbohydrate metabolism</keyword>
<dbReference type="PANTHER" id="PTHR31268:SF32">
    <property type="entry name" value="GALACTINOL--SUCROSE GALACTOSYLTRANSFERASE 2-RELATED"/>
    <property type="match status" value="1"/>
</dbReference>
<accession>A0A8H3DEB6</accession>
<gene>
    <name evidence="3" type="ORF">RDB_LOCUS119794</name>
</gene>
<dbReference type="SUPFAM" id="SSF51445">
    <property type="entry name" value="(Trans)glycosidases"/>
    <property type="match status" value="1"/>
</dbReference>
<evidence type="ECO:0000256" key="2">
    <source>
        <dbReference type="ARBA" id="ARBA00023277"/>
    </source>
</evidence>
<comment type="similarity">
    <text evidence="1">Belongs to the glycosyl hydrolases 36 family.</text>
</comment>
<sequence length="925" mass="101964">MITNLGAERWETEDIKPQDLDNWHCDGDFFLHFLDSPEQALLVIPLYSNINPRGGGTYIAEDSIGVIARWLRDHPEGVVPGMGPGEGKFDFGARLKECDVFTEMTGELGDVILLHPLILHSASKNHTRSIRLITNPPVSLKEPFNFNRHDPSEFSLVERKTLKELGVEKLDFSPKAPRKNIMPQRLDTQSRMLAEELKRMKEYAEKHGTGVDSVHKDVPDDKLKQSLTPSVGITNALRLTRDKCYWLFAHQDGALPSHTDTQILALRSSKHVITLLPLTTDACMGTLRGPLFEPEKDLIFARFERSHSATETGQLVVTIAQDINSTIKGAVIQARLLLNVPGPLPNTPPLNSYIFENKLTYCTWNSLQSPTRTTGASALNALEHFHSIGVRPAACLIDDAWQDVKSFKLQSFGCKQSFLDKFKNLAELVKIAKEKYRVEHVGVWHTIQGYWQGVELNKFASEYSLIKVTKDGYPGPAEEEGFEYYIPHPDSVQSFFNDYYETLRAAGITFTKCDNMASIDHIISAKEITLTKSGQEILGNSIDIVALRKAYVQAVTTAALESFGAASVIWCMGMTPRVLLGEIGLCGKGVKRVVRNSDDYYPNEPDSHRYHIFTNTINALFLNELDVQPDLDMFQTHPYITPEGEIHNTTTGIPPGSFHASFRVFGTGPVTITDVPYKSNTEILAKMVGDYAPTPSPSVVVQASTAFSVLNDVFDPRIMWTGAGKGLKVYTDKTIGIWNVQPGGGKLVEFITPSDISQALGVPLSLIPAVVLYIQSSNLANERVMLRDVSNALHPTAPIRIELDSLGWATVSVVGVESLGEQGELACPGLVDKYLALQGITETRVAGEGAGWSYTVVSKCSGTLGLWIASMVSINRIDVDLVGENGDLGSVPGSEFETQDLGKAKWATLKLKGRSKVVFHLVPVE</sequence>
<comment type="caution">
    <text evidence="3">The sequence shown here is derived from an EMBL/GenBank/DDBJ whole genome shotgun (WGS) entry which is preliminary data.</text>
</comment>
<evidence type="ECO:0008006" key="5">
    <source>
        <dbReference type="Google" id="ProtNLM"/>
    </source>
</evidence>
<name>A0A8H3DEB6_9AGAM</name>
<evidence type="ECO:0000313" key="4">
    <source>
        <dbReference type="Proteomes" id="UP000663850"/>
    </source>
</evidence>
<evidence type="ECO:0000256" key="1">
    <source>
        <dbReference type="ARBA" id="ARBA00007240"/>
    </source>
</evidence>
<dbReference type="EMBL" id="CAJMWZ010006456">
    <property type="protein sequence ID" value="CAE6522317.1"/>
    <property type="molecule type" value="Genomic_DNA"/>
</dbReference>
<dbReference type="Proteomes" id="UP000663850">
    <property type="component" value="Unassembled WGS sequence"/>
</dbReference>
<dbReference type="InterPro" id="IPR008811">
    <property type="entry name" value="Glycosyl_hydrolases_36"/>
</dbReference>
<dbReference type="AlphaFoldDB" id="A0A8H3DEB6"/>
<evidence type="ECO:0000313" key="3">
    <source>
        <dbReference type="EMBL" id="CAE6522317.1"/>
    </source>
</evidence>
<dbReference type="InterPro" id="IPR017853">
    <property type="entry name" value="GH"/>
</dbReference>
<protein>
    <recommendedName>
        <fullName evidence="5">Alpha-galactosidase</fullName>
    </recommendedName>
</protein>
<reference evidence="3" key="1">
    <citation type="submission" date="2021-01" db="EMBL/GenBank/DDBJ databases">
        <authorList>
            <person name="Kaushik A."/>
        </authorList>
    </citation>
    <scope>NUCLEOTIDE SEQUENCE</scope>
    <source>
        <strain evidence="3">Type strain: AG8-Rh-89/</strain>
    </source>
</reference>
<dbReference type="Pfam" id="PF05691">
    <property type="entry name" value="Raffinose_syn"/>
    <property type="match status" value="1"/>
</dbReference>
<dbReference type="PANTHER" id="PTHR31268">
    <property type="match status" value="1"/>
</dbReference>
<dbReference type="SUPFAM" id="SSF51197">
    <property type="entry name" value="Clavaminate synthase-like"/>
    <property type="match status" value="1"/>
</dbReference>
<organism evidence="3 4">
    <name type="scientific">Rhizoctonia solani</name>
    <dbReference type="NCBI Taxonomy" id="456999"/>
    <lineage>
        <taxon>Eukaryota</taxon>
        <taxon>Fungi</taxon>
        <taxon>Dikarya</taxon>
        <taxon>Basidiomycota</taxon>
        <taxon>Agaricomycotina</taxon>
        <taxon>Agaricomycetes</taxon>
        <taxon>Cantharellales</taxon>
        <taxon>Ceratobasidiaceae</taxon>
        <taxon>Rhizoctonia</taxon>
    </lineage>
</organism>
<proteinExistence type="inferred from homology"/>